<gene>
    <name evidence="3" type="ORF">WDU99_08720</name>
</gene>
<keyword evidence="2" id="KW-0472">Membrane</keyword>
<feature type="transmembrane region" description="Helical" evidence="2">
    <location>
        <begin position="129"/>
        <end position="150"/>
    </location>
</feature>
<feature type="compositionally biased region" description="Pro residues" evidence="1">
    <location>
        <begin position="21"/>
        <end position="37"/>
    </location>
</feature>
<evidence type="ECO:0000313" key="4">
    <source>
        <dbReference type="Proteomes" id="UP001371224"/>
    </source>
</evidence>
<reference evidence="3 4" key="1">
    <citation type="submission" date="2024-02" db="EMBL/GenBank/DDBJ databases">
        <authorList>
            <person name="Saticioglu I.B."/>
        </authorList>
    </citation>
    <scope>NUCLEOTIDE SEQUENCE [LARGE SCALE GENOMIC DNA]</scope>
    <source>
        <strain evidence="3 4">Mu-80</strain>
    </source>
</reference>
<keyword evidence="2" id="KW-0812">Transmembrane</keyword>
<keyword evidence="2" id="KW-1133">Transmembrane helix</keyword>
<evidence type="ECO:0000256" key="1">
    <source>
        <dbReference type="SAM" id="MobiDB-lite"/>
    </source>
</evidence>
<sequence>MTDQPTPPAPGQTAPASSPFPANPFGPPPPPPAPYAPPTGAYGVPVGGYTAPAGGYTVPSTERPASRGAGAIALIAAVLAAVVMPILGAVFAFQIGALLPVEYIDVDTTLENDLAALSPARIQVLWAEIAFWAGTALGVLALVMGIIAVARRRGRGLGIAAIVVAVIGPVLFFVAVFVMLGIGAAVGTL</sequence>
<feature type="transmembrane region" description="Helical" evidence="2">
    <location>
        <begin position="157"/>
        <end position="186"/>
    </location>
</feature>
<keyword evidence="4" id="KW-1185">Reference proteome</keyword>
<evidence type="ECO:0000256" key="2">
    <source>
        <dbReference type="SAM" id="Phobius"/>
    </source>
</evidence>
<dbReference type="Proteomes" id="UP001371224">
    <property type="component" value="Unassembled WGS sequence"/>
</dbReference>
<dbReference type="EMBL" id="JBBDGM010000006">
    <property type="protein sequence ID" value="MEJ1088398.1"/>
    <property type="molecule type" value="Genomic_DNA"/>
</dbReference>
<evidence type="ECO:0008006" key="5">
    <source>
        <dbReference type="Google" id="ProtNLM"/>
    </source>
</evidence>
<proteinExistence type="predicted"/>
<feature type="region of interest" description="Disordered" evidence="1">
    <location>
        <begin position="1"/>
        <end position="37"/>
    </location>
</feature>
<protein>
    <recommendedName>
        <fullName evidence="5">DUF4064 domain-containing protein</fullName>
    </recommendedName>
</protein>
<comment type="caution">
    <text evidence="3">The sequence shown here is derived from an EMBL/GenBank/DDBJ whole genome shotgun (WGS) entry which is preliminary data.</text>
</comment>
<name>A0ABU8LCH3_9MICO</name>
<accession>A0ABU8LCH3</accession>
<feature type="compositionally biased region" description="Low complexity" evidence="1">
    <location>
        <begin position="11"/>
        <end position="20"/>
    </location>
</feature>
<dbReference type="RefSeq" id="WP_337332064.1">
    <property type="nucleotide sequence ID" value="NZ_JBBDGM010000006.1"/>
</dbReference>
<evidence type="ECO:0000313" key="3">
    <source>
        <dbReference type="EMBL" id="MEJ1088398.1"/>
    </source>
</evidence>
<feature type="transmembrane region" description="Helical" evidence="2">
    <location>
        <begin position="71"/>
        <end position="93"/>
    </location>
</feature>
<organism evidence="3 4">
    <name type="scientific">Microbacterium bandirmense</name>
    <dbReference type="NCBI Taxonomy" id="3122050"/>
    <lineage>
        <taxon>Bacteria</taxon>
        <taxon>Bacillati</taxon>
        <taxon>Actinomycetota</taxon>
        <taxon>Actinomycetes</taxon>
        <taxon>Micrococcales</taxon>
        <taxon>Microbacteriaceae</taxon>
        <taxon>Microbacterium</taxon>
    </lineage>
</organism>
<feature type="compositionally biased region" description="Pro residues" evidence="1">
    <location>
        <begin position="1"/>
        <end position="10"/>
    </location>
</feature>